<organism evidence="2 3">
    <name type="scientific">Aquilegia coerulea</name>
    <name type="common">Rocky mountain columbine</name>
    <dbReference type="NCBI Taxonomy" id="218851"/>
    <lineage>
        <taxon>Eukaryota</taxon>
        <taxon>Viridiplantae</taxon>
        <taxon>Streptophyta</taxon>
        <taxon>Embryophyta</taxon>
        <taxon>Tracheophyta</taxon>
        <taxon>Spermatophyta</taxon>
        <taxon>Magnoliopsida</taxon>
        <taxon>Ranunculales</taxon>
        <taxon>Ranunculaceae</taxon>
        <taxon>Thalictroideae</taxon>
        <taxon>Aquilegia</taxon>
    </lineage>
</organism>
<evidence type="ECO:0000313" key="2">
    <source>
        <dbReference type="EMBL" id="PIA36201.1"/>
    </source>
</evidence>
<dbReference type="Pfam" id="PF12937">
    <property type="entry name" value="F-box-like"/>
    <property type="match status" value="1"/>
</dbReference>
<reference evidence="2 3" key="1">
    <citation type="submission" date="2017-09" db="EMBL/GenBank/DDBJ databases">
        <title>WGS assembly of Aquilegia coerulea Goldsmith.</title>
        <authorList>
            <person name="Hodges S."/>
            <person name="Kramer E."/>
            <person name="Nordborg M."/>
            <person name="Tomkins J."/>
            <person name="Borevitz J."/>
            <person name="Derieg N."/>
            <person name="Yan J."/>
            <person name="Mihaltcheva S."/>
            <person name="Hayes R.D."/>
            <person name="Rokhsar D."/>
        </authorList>
    </citation>
    <scope>NUCLEOTIDE SEQUENCE [LARGE SCALE GENOMIC DNA]</scope>
    <source>
        <strain evidence="3">cv. Goldsmith</strain>
    </source>
</reference>
<sequence>MQGGGISVLPDVCISNILSFTSPRDAGAWSLVSSAFKLAADSNFVWEKFLPLDMEDIISRSLFLNLNQLFLLKKQLYLHHAMIHFSSR</sequence>
<keyword evidence="3" id="KW-1185">Reference proteome</keyword>
<dbReference type="SUPFAM" id="SSF81383">
    <property type="entry name" value="F-box domain"/>
    <property type="match status" value="1"/>
</dbReference>
<accession>A0A2G5CY40</accession>
<dbReference type="OrthoDB" id="1918565at2759"/>
<proteinExistence type="predicted"/>
<dbReference type="EMBL" id="KZ305051">
    <property type="protein sequence ID" value="PIA36201.1"/>
    <property type="molecule type" value="Genomic_DNA"/>
</dbReference>
<gene>
    <name evidence="2" type="ORF">AQUCO_03400248v1</name>
</gene>
<name>A0A2G5CY40_AQUCA</name>
<evidence type="ECO:0000313" key="3">
    <source>
        <dbReference type="Proteomes" id="UP000230069"/>
    </source>
</evidence>
<dbReference type="STRING" id="218851.A0A2G5CY40"/>
<dbReference type="InParanoid" id="A0A2G5CY40"/>
<evidence type="ECO:0000259" key="1">
    <source>
        <dbReference type="Pfam" id="PF12937"/>
    </source>
</evidence>
<dbReference type="Gene3D" id="1.20.1280.50">
    <property type="match status" value="1"/>
</dbReference>
<feature type="domain" description="F-box" evidence="1">
    <location>
        <begin position="6"/>
        <end position="49"/>
    </location>
</feature>
<dbReference type="CDD" id="cd22162">
    <property type="entry name" value="F-box_AtSKIP3-like"/>
    <property type="match status" value="1"/>
</dbReference>
<dbReference type="InterPro" id="IPR036047">
    <property type="entry name" value="F-box-like_dom_sf"/>
</dbReference>
<dbReference type="InterPro" id="IPR001810">
    <property type="entry name" value="F-box_dom"/>
</dbReference>
<protein>
    <recommendedName>
        <fullName evidence="1">F-box domain-containing protein</fullName>
    </recommendedName>
</protein>
<dbReference type="Proteomes" id="UP000230069">
    <property type="component" value="Unassembled WGS sequence"/>
</dbReference>
<dbReference type="AlphaFoldDB" id="A0A2G5CY40"/>